<dbReference type="InterPro" id="IPR030456">
    <property type="entry name" value="TF_fork_head_CS_2"/>
</dbReference>
<feature type="region of interest" description="Disordered" evidence="7">
    <location>
        <begin position="328"/>
        <end position="389"/>
    </location>
</feature>
<feature type="compositionally biased region" description="Basic and acidic residues" evidence="7">
    <location>
        <begin position="107"/>
        <end position="133"/>
    </location>
</feature>
<dbReference type="SMART" id="SM00339">
    <property type="entry name" value="FH"/>
    <property type="match status" value="1"/>
</dbReference>
<reference evidence="9 10" key="1">
    <citation type="journal article" date="2017" name="Nat. Ecol. Evol.">
        <title>Scallop genome provides insights into evolution of bilaterian karyotype and development.</title>
        <authorList>
            <person name="Wang S."/>
            <person name="Zhang J."/>
            <person name="Jiao W."/>
            <person name="Li J."/>
            <person name="Xun X."/>
            <person name="Sun Y."/>
            <person name="Guo X."/>
            <person name="Huan P."/>
            <person name="Dong B."/>
            <person name="Zhang L."/>
            <person name="Hu X."/>
            <person name="Sun X."/>
            <person name="Wang J."/>
            <person name="Zhao C."/>
            <person name="Wang Y."/>
            <person name="Wang D."/>
            <person name="Huang X."/>
            <person name="Wang R."/>
            <person name="Lv J."/>
            <person name="Li Y."/>
            <person name="Zhang Z."/>
            <person name="Liu B."/>
            <person name="Lu W."/>
            <person name="Hui Y."/>
            <person name="Liang J."/>
            <person name="Zhou Z."/>
            <person name="Hou R."/>
            <person name="Li X."/>
            <person name="Liu Y."/>
            <person name="Li H."/>
            <person name="Ning X."/>
            <person name="Lin Y."/>
            <person name="Zhao L."/>
            <person name="Xing Q."/>
            <person name="Dou J."/>
            <person name="Li Y."/>
            <person name="Mao J."/>
            <person name="Guo H."/>
            <person name="Dou H."/>
            <person name="Li T."/>
            <person name="Mu C."/>
            <person name="Jiang W."/>
            <person name="Fu Q."/>
            <person name="Fu X."/>
            <person name="Miao Y."/>
            <person name="Liu J."/>
            <person name="Yu Q."/>
            <person name="Li R."/>
            <person name="Liao H."/>
            <person name="Li X."/>
            <person name="Kong Y."/>
            <person name="Jiang Z."/>
            <person name="Chourrout D."/>
            <person name="Li R."/>
            <person name="Bao Z."/>
        </authorList>
    </citation>
    <scope>NUCLEOTIDE SEQUENCE [LARGE SCALE GENOMIC DNA]</scope>
    <source>
        <strain evidence="9 10">PY_sf001</strain>
    </source>
</reference>
<dbReference type="PANTHER" id="PTHR11829:SF402">
    <property type="entry name" value="FORK HEAD DOMAIN-CONTAINING PROTEIN FD3-RELATED"/>
    <property type="match status" value="1"/>
</dbReference>
<evidence type="ECO:0000256" key="3">
    <source>
        <dbReference type="ARBA" id="ARBA00023125"/>
    </source>
</evidence>
<keyword evidence="3 6" id="KW-0238">DNA-binding</keyword>
<evidence type="ECO:0000256" key="5">
    <source>
        <dbReference type="ARBA" id="ARBA00023242"/>
    </source>
</evidence>
<dbReference type="PRINTS" id="PR00053">
    <property type="entry name" value="FORKHEAD"/>
</dbReference>
<feature type="compositionally biased region" description="Low complexity" evidence="7">
    <location>
        <begin position="372"/>
        <end position="389"/>
    </location>
</feature>
<dbReference type="InterPro" id="IPR050211">
    <property type="entry name" value="FOX_domain-containing"/>
</dbReference>
<evidence type="ECO:0000256" key="2">
    <source>
        <dbReference type="ARBA" id="ARBA00023015"/>
    </source>
</evidence>
<dbReference type="FunFam" id="1.10.10.10:FF:000016">
    <property type="entry name" value="Forkhead box protein I1"/>
    <property type="match status" value="1"/>
</dbReference>
<comment type="caution">
    <text evidence="9">The sequence shown here is derived from an EMBL/GenBank/DDBJ whole genome shotgun (WGS) entry which is preliminary data.</text>
</comment>
<keyword evidence="10" id="KW-1185">Reference proteome</keyword>
<dbReference type="InterPro" id="IPR001766">
    <property type="entry name" value="Fork_head_dom"/>
</dbReference>
<feature type="compositionally biased region" description="Acidic residues" evidence="7">
    <location>
        <begin position="71"/>
        <end position="85"/>
    </location>
</feature>
<feature type="domain" description="Fork-head" evidence="8">
    <location>
        <begin position="137"/>
        <end position="231"/>
    </location>
</feature>
<dbReference type="InterPro" id="IPR036390">
    <property type="entry name" value="WH_DNA-bd_sf"/>
</dbReference>
<dbReference type="Proteomes" id="UP000242188">
    <property type="component" value="Unassembled WGS sequence"/>
</dbReference>
<dbReference type="GO" id="GO:0000978">
    <property type="term" value="F:RNA polymerase II cis-regulatory region sequence-specific DNA binding"/>
    <property type="evidence" value="ECO:0007669"/>
    <property type="project" value="TreeGrafter"/>
</dbReference>
<feature type="compositionally biased region" description="Polar residues" evidence="7">
    <location>
        <begin position="92"/>
        <end position="104"/>
    </location>
</feature>
<name>A0A210R078_MIZYE</name>
<dbReference type="OrthoDB" id="5402974at2759"/>
<dbReference type="SUPFAM" id="SSF46785">
    <property type="entry name" value="Winged helix' DNA-binding domain"/>
    <property type="match status" value="1"/>
</dbReference>
<dbReference type="PROSITE" id="PS50039">
    <property type="entry name" value="FORK_HEAD_3"/>
    <property type="match status" value="1"/>
</dbReference>
<organism evidence="9 10">
    <name type="scientific">Mizuhopecten yessoensis</name>
    <name type="common">Japanese scallop</name>
    <name type="synonym">Patinopecten yessoensis</name>
    <dbReference type="NCBI Taxonomy" id="6573"/>
    <lineage>
        <taxon>Eukaryota</taxon>
        <taxon>Metazoa</taxon>
        <taxon>Spiralia</taxon>
        <taxon>Lophotrochozoa</taxon>
        <taxon>Mollusca</taxon>
        <taxon>Bivalvia</taxon>
        <taxon>Autobranchia</taxon>
        <taxon>Pteriomorphia</taxon>
        <taxon>Pectinida</taxon>
        <taxon>Pectinoidea</taxon>
        <taxon>Pectinidae</taxon>
        <taxon>Mizuhopecten</taxon>
    </lineage>
</organism>
<dbReference type="CDD" id="cd20048">
    <property type="entry name" value="FH_FOXD4-like"/>
    <property type="match status" value="1"/>
</dbReference>
<dbReference type="GO" id="GO:0005634">
    <property type="term" value="C:nucleus"/>
    <property type="evidence" value="ECO:0007669"/>
    <property type="project" value="UniProtKB-SubCell"/>
</dbReference>
<feature type="region of interest" description="Disordered" evidence="7">
    <location>
        <begin position="51"/>
        <end position="133"/>
    </location>
</feature>
<dbReference type="STRING" id="6573.A0A210R078"/>
<protein>
    <submittedName>
        <fullName evidence="9">Forkhead box protein D3-B</fullName>
    </submittedName>
</protein>
<accession>A0A210R078</accession>
<dbReference type="AlphaFoldDB" id="A0A210R078"/>
<keyword evidence="4" id="KW-0804">Transcription</keyword>
<sequence length="457" mass="50468">MNTWKKPVEMKFDMDGSTIEGLALTPDNQSFLQSHLKQEQMTNDKLIKVQGENGNCLDPSMKWSAKRQLSDDEEDDDDDEEIDIDDSGRSFMDTSASPVMSPGNSEIFDRSDENHVDNDSDESSKENKKREKGSVVKPPYSYIALITMSILQSPRKRLTLSGICDFIKNRFPYYREKFPAWQNSIRHNLSLNDCFLKIPREPGNPGKGNYWTLDPSSEDMFDNGSFLRRRKRYKRTTPDVMQQPTAFMSAGDPYFHHHSFLNAHYSHPHHPQAMAGTGIPYPYISPLMTSHLSFFPQGGELSTRPALPPALALGFSGTLRDSAISNHLGRGFSAPSPQSVASTPSPALSSTSPPKSGFSIDSIMGNTDSKKSSSSSHSSPPSSSSVSSISSSFRPAAGLSLSSAMSGLRPGLLDMGRPTTNSAFLAQLQASIPNLNALDIEKYRQYIQACGFTSWPR</sequence>
<evidence type="ECO:0000313" key="9">
    <source>
        <dbReference type="EMBL" id="OWF54426.1"/>
    </source>
</evidence>
<dbReference type="InterPro" id="IPR036388">
    <property type="entry name" value="WH-like_DNA-bd_sf"/>
</dbReference>
<evidence type="ECO:0000313" key="10">
    <source>
        <dbReference type="Proteomes" id="UP000242188"/>
    </source>
</evidence>
<dbReference type="GO" id="GO:0000981">
    <property type="term" value="F:DNA-binding transcription factor activity, RNA polymerase II-specific"/>
    <property type="evidence" value="ECO:0007669"/>
    <property type="project" value="TreeGrafter"/>
</dbReference>
<gene>
    <name evidence="9" type="ORF">KP79_PYT08642</name>
</gene>
<dbReference type="Gene3D" id="1.10.10.10">
    <property type="entry name" value="Winged helix-like DNA-binding domain superfamily/Winged helix DNA-binding domain"/>
    <property type="match status" value="1"/>
</dbReference>
<dbReference type="PANTHER" id="PTHR11829">
    <property type="entry name" value="FORKHEAD BOX PROTEIN"/>
    <property type="match status" value="1"/>
</dbReference>
<evidence type="ECO:0000256" key="6">
    <source>
        <dbReference type="PROSITE-ProRule" id="PRU00089"/>
    </source>
</evidence>
<evidence type="ECO:0000259" key="8">
    <source>
        <dbReference type="PROSITE" id="PS50039"/>
    </source>
</evidence>
<dbReference type="EMBL" id="NEDP02001046">
    <property type="protein sequence ID" value="OWF54426.1"/>
    <property type="molecule type" value="Genomic_DNA"/>
</dbReference>
<feature type="compositionally biased region" description="Low complexity" evidence="7">
    <location>
        <begin position="339"/>
        <end position="356"/>
    </location>
</feature>
<evidence type="ECO:0000256" key="1">
    <source>
        <dbReference type="ARBA" id="ARBA00004123"/>
    </source>
</evidence>
<dbReference type="GO" id="GO:0030154">
    <property type="term" value="P:cell differentiation"/>
    <property type="evidence" value="ECO:0007669"/>
    <property type="project" value="TreeGrafter"/>
</dbReference>
<evidence type="ECO:0000256" key="7">
    <source>
        <dbReference type="SAM" id="MobiDB-lite"/>
    </source>
</evidence>
<proteinExistence type="predicted"/>
<dbReference type="PROSITE" id="PS00658">
    <property type="entry name" value="FORK_HEAD_2"/>
    <property type="match status" value="1"/>
</dbReference>
<keyword evidence="5 6" id="KW-0539">Nucleus</keyword>
<dbReference type="Pfam" id="PF00250">
    <property type="entry name" value="Forkhead"/>
    <property type="match status" value="1"/>
</dbReference>
<dbReference type="GO" id="GO:0009653">
    <property type="term" value="P:anatomical structure morphogenesis"/>
    <property type="evidence" value="ECO:0007669"/>
    <property type="project" value="TreeGrafter"/>
</dbReference>
<feature type="DNA-binding region" description="Fork-head" evidence="6">
    <location>
        <begin position="137"/>
        <end position="231"/>
    </location>
</feature>
<evidence type="ECO:0000256" key="4">
    <source>
        <dbReference type="ARBA" id="ARBA00023163"/>
    </source>
</evidence>
<keyword evidence="2" id="KW-0805">Transcription regulation</keyword>
<comment type="subcellular location">
    <subcellularLocation>
        <location evidence="1 6">Nucleus</location>
    </subcellularLocation>
</comment>